<keyword evidence="4" id="KW-1185">Reference proteome</keyword>
<dbReference type="EMBL" id="QICS01000002">
    <property type="protein sequence ID" value="PXV93858.1"/>
    <property type="molecule type" value="Genomic_DNA"/>
</dbReference>
<reference evidence="2 5" key="2">
    <citation type="submission" date="2018-05" db="EMBL/GenBank/DDBJ databases">
        <title>Genomic Encyclopedia of Type Strains, Phase IV (KMG-IV): sequencing the most valuable type-strain genomes for metagenomic binning, comparative biology and taxonomic classification.</title>
        <authorList>
            <person name="Goeker M."/>
        </authorList>
    </citation>
    <scope>NUCLEOTIDE SEQUENCE [LARGE SCALE GENOMIC DNA]</scope>
    <source>
        <strain evidence="2 5">DSM 28816</strain>
    </source>
</reference>
<dbReference type="InterPro" id="IPR053136">
    <property type="entry name" value="UTP_pyrophosphatase-like"/>
</dbReference>
<evidence type="ECO:0000313" key="5">
    <source>
        <dbReference type="Proteomes" id="UP000247523"/>
    </source>
</evidence>
<organism evidence="3 4">
    <name type="scientific">Lachnotalea glycerini</name>
    <dbReference type="NCBI Taxonomy" id="1763509"/>
    <lineage>
        <taxon>Bacteria</taxon>
        <taxon>Bacillati</taxon>
        <taxon>Bacillota</taxon>
        <taxon>Clostridia</taxon>
        <taxon>Lachnospirales</taxon>
        <taxon>Lachnospiraceae</taxon>
        <taxon>Lachnotalea</taxon>
    </lineage>
</organism>
<dbReference type="Proteomes" id="UP000247523">
    <property type="component" value="Unassembled WGS sequence"/>
</dbReference>
<reference evidence="3" key="3">
    <citation type="submission" date="2018-07" db="EMBL/GenBank/DDBJ databases">
        <authorList>
            <person name="Quirk P.G."/>
            <person name="Krulwich T.A."/>
        </authorList>
    </citation>
    <scope>NUCLEOTIDE SEQUENCE</scope>
    <source>
        <strain evidence="3">CCRI-19302</strain>
    </source>
</reference>
<dbReference type="Pfam" id="PF01863">
    <property type="entry name" value="YgjP-like"/>
    <property type="match status" value="1"/>
</dbReference>
<dbReference type="InterPro" id="IPR002725">
    <property type="entry name" value="YgjP-like_metallopeptidase"/>
</dbReference>
<dbReference type="CDD" id="cd07344">
    <property type="entry name" value="M48_yhfN_like"/>
    <property type="match status" value="1"/>
</dbReference>
<dbReference type="Proteomes" id="UP000216411">
    <property type="component" value="Unassembled WGS sequence"/>
</dbReference>
<accession>A0A255I437</accession>
<dbReference type="OrthoDB" id="9811177at2"/>
<dbReference type="EMBL" id="NOKA02000025">
    <property type="protein sequence ID" value="RDY30904.1"/>
    <property type="molecule type" value="Genomic_DNA"/>
</dbReference>
<dbReference type="PANTHER" id="PTHR30399">
    <property type="entry name" value="UNCHARACTERIZED PROTEIN YGJP"/>
    <property type="match status" value="1"/>
</dbReference>
<evidence type="ECO:0000313" key="2">
    <source>
        <dbReference type="EMBL" id="PXV93858.1"/>
    </source>
</evidence>
<dbReference type="RefSeq" id="WP_094379176.1">
    <property type="nucleotide sequence ID" value="NZ_NOKA02000025.1"/>
</dbReference>
<dbReference type="PANTHER" id="PTHR30399:SF1">
    <property type="entry name" value="UTP PYROPHOSPHATASE"/>
    <property type="match status" value="1"/>
</dbReference>
<feature type="domain" description="YgjP-like metallopeptidase" evidence="1">
    <location>
        <begin position="20"/>
        <end position="227"/>
    </location>
</feature>
<comment type="caution">
    <text evidence="3">The sequence shown here is derived from an EMBL/GenBank/DDBJ whole genome shotgun (WGS) entry which is preliminary data.</text>
</comment>
<sequence length="238" mass="28363">MFLNYNSTTIEYDIIRSNRKTISISILPAKKVIVRAPSGLSDNIIGYMVEKKADWIYKKIAYMPDYKTDKSQKNCENGDKLFYRGIEYQLHIVKDNRIKDYKIELDNNKLTIFINSNIQKSIPQILVSWYKQKAKELVNERITYYKHFFNKKINKITIKNQKRRWGSCSSLGNLNFNFRIAMLPDTMLDYIIVHEMCHLIYLNHSKDFWRSVEAILPDYKAREQWIKLNTAMYDFGNL</sequence>
<dbReference type="Gene3D" id="3.30.2010.10">
    <property type="entry name" value="Metalloproteases ('zincins'), catalytic domain"/>
    <property type="match status" value="1"/>
</dbReference>
<gene>
    <name evidence="2" type="ORF">C8E03_102633</name>
    <name evidence="3" type="ORF">CG710_012100</name>
</gene>
<evidence type="ECO:0000313" key="3">
    <source>
        <dbReference type="EMBL" id="RDY30904.1"/>
    </source>
</evidence>
<proteinExistence type="predicted"/>
<reference evidence="3 4" key="1">
    <citation type="journal article" date="2017" name="Genome Announc.">
        <title>Draft Genome Sequence of a Sporulating and Motile Strain of Lachnotalea glycerini Isolated from Water in Quebec City, Canada.</title>
        <authorList>
            <person name="Maheux A.F."/>
            <person name="Boudreau D.K."/>
            <person name="Berube E."/>
            <person name="Boissinot M."/>
            <person name="Raymond F."/>
            <person name="Brodeur S."/>
            <person name="Corbeil J."/>
            <person name="Isabel S."/>
            <person name="Omar R.F."/>
            <person name="Bergeron M.G."/>
        </authorList>
    </citation>
    <scope>NUCLEOTIDE SEQUENCE [LARGE SCALE GENOMIC DNA]</scope>
    <source>
        <strain evidence="3 4">CCRI-19302</strain>
    </source>
</reference>
<name>A0A255I437_9FIRM</name>
<evidence type="ECO:0000313" key="4">
    <source>
        <dbReference type="Proteomes" id="UP000216411"/>
    </source>
</evidence>
<protein>
    <submittedName>
        <fullName evidence="3">M48 family peptidase</fullName>
    </submittedName>
</protein>
<dbReference type="AlphaFoldDB" id="A0A255I437"/>
<evidence type="ECO:0000259" key="1">
    <source>
        <dbReference type="Pfam" id="PF01863"/>
    </source>
</evidence>